<dbReference type="GO" id="GO:0022904">
    <property type="term" value="P:respiratory electron transport chain"/>
    <property type="evidence" value="ECO:0007669"/>
    <property type="project" value="InterPro"/>
</dbReference>
<accession>A0A1H7G717</accession>
<evidence type="ECO:0000256" key="1">
    <source>
        <dbReference type="ARBA" id="ARBA00004651"/>
    </source>
</evidence>
<evidence type="ECO:0000256" key="2">
    <source>
        <dbReference type="ARBA" id="ARBA00022475"/>
    </source>
</evidence>
<evidence type="ECO:0000256" key="3">
    <source>
        <dbReference type="ARBA" id="ARBA00022692"/>
    </source>
</evidence>
<dbReference type="SUPFAM" id="SSF81342">
    <property type="entry name" value="Transmembrane di-heme cytochromes"/>
    <property type="match status" value="1"/>
</dbReference>
<reference evidence="9" key="1">
    <citation type="submission" date="2016-10" db="EMBL/GenBank/DDBJ databases">
        <authorList>
            <person name="Varghese N."/>
            <person name="Submissions S."/>
        </authorList>
    </citation>
    <scope>NUCLEOTIDE SEQUENCE [LARGE SCALE GENOMIC DNA]</scope>
    <source>
        <strain evidence="9">DSM 241</strain>
    </source>
</reference>
<keyword evidence="2" id="KW-1003">Cell membrane</keyword>
<feature type="transmembrane region" description="Helical" evidence="6">
    <location>
        <begin position="150"/>
        <end position="171"/>
    </location>
</feature>
<dbReference type="AlphaFoldDB" id="A0A1H7G717"/>
<dbReference type="Pfam" id="PF01292">
    <property type="entry name" value="Ni_hydr_CYTB"/>
    <property type="match status" value="1"/>
</dbReference>
<feature type="domain" description="Cytochrome b561 bacterial/Ni-hydrogenase" evidence="7">
    <location>
        <begin position="9"/>
        <end position="184"/>
    </location>
</feature>
<dbReference type="Proteomes" id="UP000199256">
    <property type="component" value="Unassembled WGS sequence"/>
</dbReference>
<feature type="transmembrane region" description="Helical" evidence="6">
    <location>
        <begin position="12"/>
        <end position="32"/>
    </location>
</feature>
<dbReference type="OrthoDB" id="196472at2"/>
<name>A0A1H7G717_9GAMM</name>
<dbReference type="GO" id="GO:0020037">
    <property type="term" value="F:heme binding"/>
    <property type="evidence" value="ECO:0007669"/>
    <property type="project" value="TreeGrafter"/>
</dbReference>
<evidence type="ECO:0000256" key="4">
    <source>
        <dbReference type="ARBA" id="ARBA00022989"/>
    </source>
</evidence>
<gene>
    <name evidence="8" type="ORF">SAMN05444515_101459</name>
</gene>
<dbReference type="PANTHER" id="PTHR30485">
    <property type="entry name" value="NI/FE-HYDROGENASE 1 B-TYPE CYTOCHROME SUBUNIT"/>
    <property type="match status" value="1"/>
</dbReference>
<keyword evidence="9" id="KW-1185">Reference proteome</keyword>
<dbReference type="Gene3D" id="1.20.950.20">
    <property type="entry name" value="Transmembrane di-heme cytochromes, Chain C"/>
    <property type="match status" value="1"/>
</dbReference>
<dbReference type="EMBL" id="FOAA01000001">
    <property type="protein sequence ID" value="SEK34116.1"/>
    <property type="molecule type" value="Genomic_DNA"/>
</dbReference>
<keyword evidence="3 6" id="KW-0812">Transmembrane</keyword>
<evidence type="ECO:0000313" key="9">
    <source>
        <dbReference type="Proteomes" id="UP000199256"/>
    </source>
</evidence>
<dbReference type="GO" id="GO:0005886">
    <property type="term" value="C:plasma membrane"/>
    <property type="evidence" value="ECO:0007669"/>
    <property type="project" value="UniProtKB-SubCell"/>
</dbReference>
<evidence type="ECO:0000313" key="8">
    <source>
        <dbReference type="EMBL" id="SEK34116.1"/>
    </source>
</evidence>
<keyword evidence="4 6" id="KW-1133">Transmembrane helix</keyword>
<evidence type="ECO:0000256" key="5">
    <source>
        <dbReference type="ARBA" id="ARBA00023136"/>
    </source>
</evidence>
<dbReference type="InterPro" id="IPR051542">
    <property type="entry name" value="Hydrogenase_cytochrome"/>
</dbReference>
<dbReference type="PANTHER" id="PTHR30485:SF2">
    <property type="entry name" value="BLL0597 PROTEIN"/>
    <property type="match status" value="1"/>
</dbReference>
<dbReference type="InterPro" id="IPR016174">
    <property type="entry name" value="Di-haem_cyt_TM"/>
</dbReference>
<feature type="transmembrane region" description="Helical" evidence="6">
    <location>
        <begin position="38"/>
        <end position="59"/>
    </location>
</feature>
<proteinExistence type="predicted"/>
<sequence length="195" mass="21456">MNTSHQITVWDPFVRIFHWGLAAAFLIAYFVGDDAMDVHTLAGYTVLVLVLARIPWGFIGGTHARFRDFVRPPSEVMAHVRGLLRGQPEYHEGHNPLAGWIYVLMFISLIGLSVSGIATLGAEESSGPLAGMMAGVSHDVEEAVEEVHKFLADFTLGLVLIHLVGVLLGSLTQKENLVRAMITGRKHTDDREDRS</sequence>
<feature type="transmembrane region" description="Helical" evidence="6">
    <location>
        <begin position="100"/>
        <end position="122"/>
    </location>
</feature>
<dbReference type="RefSeq" id="WP_090250283.1">
    <property type="nucleotide sequence ID" value="NZ_FOAA01000001.1"/>
</dbReference>
<keyword evidence="5 6" id="KW-0472">Membrane</keyword>
<protein>
    <submittedName>
        <fullName evidence="8">Cytochrome b</fullName>
    </submittedName>
</protein>
<comment type="subcellular location">
    <subcellularLocation>
        <location evidence="1">Cell membrane</location>
        <topology evidence="1">Multi-pass membrane protein</topology>
    </subcellularLocation>
</comment>
<organism evidence="8 9">
    <name type="scientific">Ectothiorhodospira marina</name>
    <dbReference type="NCBI Taxonomy" id="1396821"/>
    <lineage>
        <taxon>Bacteria</taxon>
        <taxon>Pseudomonadati</taxon>
        <taxon>Pseudomonadota</taxon>
        <taxon>Gammaproteobacteria</taxon>
        <taxon>Chromatiales</taxon>
        <taxon>Ectothiorhodospiraceae</taxon>
        <taxon>Ectothiorhodospira</taxon>
    </lineage>
</organism>
<evidence type="ECO:0000259" key="7">
    <source>
        <dbReference type="Pfam" id="PF01292"/>
    </source>
</evidence>
<dbReference type="InterPro" id="IPR011577">
    <property type="entry name" value="Cyt_b561_bac/Ni-Hgenase"/>
</dbReference>
<evidence type="ECO:0000256" key="6">
    <source>
        <dbReference type="SAM" id="Phobius"/>
    </source>
</evidence>
<dbReference type="GO" id="GO:0009055">
    <property type="term" value="F:electron transfer activity"/>
    <property type="evidence" value="ECO:0007669"/>
    <property type="project" value="InterPro"/>
</dbReference>
<dbReference type="STRING" id="1396821.SAMN05444515_101459"/>